<dbReference type="SUPFAM" id="SSF47954">
    <property type="entry name" value="Cyclin-like"/>
    <property type="match status" value="1"/>
</dbReference>
<evidence type="ECO:0000256" key="3">
    <source>
        <dbReference type="SAM" id="MobiDB-lite"/>
    </source>
</evidence>
<dbReference type="EMBL" id="CACTIH010007430">
    <property type="protein sequence ID" value="CAA3013289.1"/>
    <property type="molecule type" value="Genomic_DNA"/>
</dbReference>
<dbReference type="PANTHER" id="PTHR10177">
    <property type="entry name" value="CYCLINS"/>
    <property type="match status" value="1"/>
</dbReference>
<name>A0A8S0U330_OLEEU</name>
<dbReference type="Pfam" id="PF00134">
    <property type="entry name" value="Cyclin_N"/>
    <property type="match status" value="1"/>
</dbReference>
<evidence type="ECO:0000313" key="5">
    <source>
        <dbReference type="EMBL" id="CAA3013289.1"/>
    </source>
</evidence>
<dbReference type="OrthoDB" id="913865at2759"/>
<dbReference type="InterPro" id="IPR036915">
    <property type="entry name" value="Cyclin-like_sf"/>
</dbReference>
<dbReference type="GO" id="GO:0051301">
    <property type="term" value="P:cell division"/>
    <property type="evidence" value="ECO:0007669"/>
    <property type="project" value="UniProtKB-KW"/>
</dbReference>
<comment type="caution">
    <text evidence="5">The sequence shown here is derived from an EMBL/GenBank/DDBJ whole genome shotgun (WGS) entry which is preliminary data.</text>
</comment>
<dbReference type="InterPro" id="IPR006671">
    <property type="entry name" value="Cyclin_N"/>
</dbReference>
<protein>
    <recommendedName>
        <fullName evidence="4">Cyclin N-terminal domain-containing protein</fullName>
    </recommendedName>
</protein>
<feature type="domain" description="Cyclin N-terminal" evidence="4">
    <location>
        <begin position="29"/>
        <end position="159"/>
    </location>
</feature>
<keyword evidence="2" id="KW-0131">Cell cycle</keyword>
<dbReference type="InterPro" id="IPR039361">
    <property type="entry name" value="Cyclin"/>
</dbReference>
<keyword evidence="1" id="KW-0132">Cell division</keyword>
<dbReference type="CDD" id="cd20544">
    <property type="entry name" value="CYCLIN_AtCycD-like_rpt2"/>
    <property type="match status" value="1"/>
</dbReference>
<proteinExistence type="predicted"/>
<accession>A0A8S0U330</accession>
<dbReference type="Gramene" id="OE9A060837T2">
    <property type="protein sequence ID" value="OE9A060837C2"/>
    <property type="gene ID" value="OE9A060837"/>
</dbReference>
<feature type="region of interest" description="Disordered" evidence="3">
    <location>
        <begin position="264"/>
        <end position="288"/>
    </location>
</feature>
<sequence>MDSQEKEEEISLPYDIYYNLIPEDHKDLFCEYFNAEEEFMPPPFYAKIHLFRSFRRYAIMFMEQNSKREKFDAFIPYLAVAYMDRFISTYDIPEVIPGSPKRNTYLFLTCCLSIASKMRNDDFKIRQLLDTGNPLFRYKMEEVSKMELSICCQLKWKMRYITPIFFVDYFINRFHILSPTHPVIPRRSVHQIIIKSQAVMKLTQYRPSIVAALAVLVASSRLYPANIVEFTCLILFYPPYLMNTMGILNEALRSIKKIKLDPSEEASSSSAGPSGVKKSTVDKIPRDPDGPMDFKLDWIGLTWGELDKGFDPISIIRAYECYFSLFS</sequence>
<dbReference type="Proteomes" id="UP000594638">
    <property type="component" value="Unassembled WGS sequence"/>
</dbReference>
<organism evidence="5 6">
    <name type="scientific">Olea europaea subsp. europaea</name>
    <dbReference type="NCBI Taxonomy" id="158383"/>
    <lineage>
        <taxon>Eukaryota</taxon>
        <taxon>Viridiplantae</taxon>
        <taxon>Streptophyta</taxon>
        <taxon>Embryophyta</taxon>
        <taxon>Tracheophyta</taxon>
        <taxon>Spermatophyta</taxon>
        <taxon>Magnoliopsida</taxon>
        <taxon>eudicotyledons</taxon>
        <taxon>Gunneridae</taxon>
        <taxon>Pentapetalae</taxon>
        <taxon>asterids</taxon>
        <taxon>lamiids</taxon>
        <taxon>Lamiales</taxon>
        <taxon>Oleaceae</taxon>
        <taxon>Oleeae</taxon>
        <taxon>Olea</taxon>
    </lineage>
</organism>
<dbReference type="AlphaFoldDB" id="A0A8S0U330"/>
<dbReference type="Gene3D" id="1.10.472.10">
    <property type="entry name" value="Cyclin-like"/>
    <property type="match status" value="2"/>
</dbReference>
<reference evidence="5 6" key="1">
    <citation type="submission" date="2019-12" db="EMBL/GenBank/DDBJ databases">
        <authorList>
            <person name="Alioto T."/>
            <person name="Alioto T."/>
            <person name="Gomez Garrido J."/>
        </authorList>
    </citation>
    <scope>NUCLEOTIDE SEQUENCE [LARGE SCALE GENOMIC DNA]</scope>
</reference>
<gene>
    <name evidence="5" type="ORF">OLEA9_A060837</name>
</gene>
<evidence type="ECO:0000313" key="6">
    <source>
        <dbReference type="Proteomes" id="UP000594638"/>
    </source>
</evidence>
<feature type="compositionally biased region" description="Basic and acidic residues" evidence="3">
    <location>
        <begin position="279"/>
        <end position="288"/>
    </location>
</feature>
<evidence type="ECO:0000256" key="1">
    <source>
        <dbReference type="ARBA" id="ARBA00022618"/>
    </source>
</evidence>
<evidence type="ECO:0000256" key="2">
    <source>
        <dbReference type="ARBA" id="ARBA00023306"/>
    </source>
</evidence>
<keyword evidence="6" id="KW-1185">Reference proteome</keyword>
<evidence type="ECO:0000259" key="4">
    <source>
        <dbReference type="Pfam" id="PF00134"/>
    </source>
</evidence>
<feature type="compositionally biased region" description="Low complexity" evidence="3">
    <location>
        <begin position="265"/>
        <end position="275"/>
    </location>
</feature>